<organism evidence="1 2">
    <name type="scientific">Albula glossodonta</name>
    <name type="common">roundjaw bonefish</name>
    <dbReference type="NCBI Taxonomy" id="121402"/>
    <lineage>
        <taxon>Eukaryota</taxon>
        <taxon>Metazoa</taxon>
        <taxon>Chordata</taxon>
        <taxon>Craniata</taxon>
        <taxon>Vertebrata</taxon>
        <taxon>Euteleostomi</taxon>
        <taxon>Actinopterygii</taxon>
        <taxon>Neopterygii</taxon>
        <taxon>Teleostei</taxon>
        <taxon>Albuliformes</taxon>
        <taxon>Albulidae</taxon>
        <taxon>Albula</taxon>
    </lineage>
</organism>
<dbReference type="AlphaFoldDB" id="A0A8T2NXT3"/>
<dbReference type="Proteomes" id="UP000824540">
    <property type="component" value="Unassembled WGS sequence"/>
</dbReference>
<proteinExistence type="predicted"/>
<gene>
    <name evidence="1" type="ORF">JZ751_009489</name>
</gene>
<name>A0A8T2NXT3_9TELE</name>
<reference evidence="1" key="1">
    <citation type="thesis" date="2021" institute="BYU ScholarsArchive" country="Provo, UT, USA">
        <title>Applications of and Algorithms for Genome Assembly and Genomic Analyses with an Emphasis on Marine Teleosts.</title>
        <authorList>
            <person name="Pickett B.D."/>
        </authorList>
    </citation>
    <scope>NUCLEOTIDE SEQUENCE</scope>
    <source>
        <strain evidence="1">HI-2016</strain>
    </source>
</reference>
<protein>
    <submittedName>
        <fullName evidence="1">Uncharacterized protein</fullName>
    </submittedName>
</protein>
<evidence type="ECO:0000313" key="1">
    <source>
        <dbReference type="EMBL" id="KAG9344949.1"/>
    </source>
</evidence>
<keyword evidence="2" id="KW-1185">Reference proteome</keyword>
<comment type="caution">
    <text evidence="1">The sequence shown here is derived from an EMBL/GenBank/DDBJ whole genome shotgun (WGS) entry which is preliminary data.</text>
</comment>
<accession>A0A8T2NXT3</accession>
<sequence>MGTPRGTGKRCCGPLFLGPRDLAVTLRTITLAFSGADARGPIGFGEPYSLFPLPTPQPVTSSLVSPSNRMAMCTQCSIRRLLLHSPFPSLHPNLLPPILYF</sequence>
<evidence type="ECO:0000313" key="2">
    <source>
        <dbReference type="Proteomes" id="UP000824540"/>
    </source>
</evidence>
<dbReference type="EMBL" id="JAFBMS010000018">
    <property type="protein sequence ID" value="KAG9344949.1"/>
    <property type="molecule type" value="Genomic_DNA"/>
</dbReference>